<gene>
    <name evidence="2" type="ORF">g.51225</name>
</gene>
<sequence>FLFIFNRLLTLKFFVKILVEILPSIRTETPWGTLYDMPKYPLALIGAAVAICSGYSLFSHPYRSQDDCQCTTFSSLIFLTAVFAWLSAMKLNPFKCPLPYKAAFIYEFLMSLFVLEMALKMVWDPLECFFSSSLPALVDECLLDGVCILGGLYCPGDNAIFVMCIYILSLTTVWAVFYGYGVISFSL</sequence>
<feature type="transmembrane region" description="Helical" evidence="1">
    <location>
        <begin position="40"/>
        <end position="58"/>
    </location>
</feature>
<protein>
    <submittedName>
        <fullName evidence="2">Uncharacterized protein</fullName>
    </submittedName>
</protein>
<feature type="non-terminal residue" evidence="2">
    <location>
        <position position="1"/>
    </location>
</feature>
<feature type="transmembrane region" description="Helical" evidence="1">
    <location>
        <begin position="159"/>
        <end position="183"/>
    </location>
</feature>
<evidence type="ECO:0000256" key="1">
    <source>
        <dbReference type="SAM" id="Phobius"/>
    </source>
</evidence>
<accession>A0A1B6L8X0</accession>
<dbReference type="AlphaFoldDB" id="A0A1B6L8X0"/>
<name>A0A1B6L8X0_9HEMI</name>
<evidence type="ECO:0000313" key="2">
    <source>
        <dbReference type="EMBL" id="JAT20116.1"/>
    </source>
</evidence>
<keyword evidence="1" id="KW-1133">Transmembrane helix</keyword>
<dbReference type="EMBL" id="GEBQ01019861">
    <property type="protein sequence ID" value="JAT20116.1"/>
    <property type="molecule type" value="Transcribed_RNA"/>
</dbReference>
<reference evidence="2" key="1">
    <citation type="submission" date="2015-11" db="EMBL/GenBank/DDBJ databases">
        <title>De novo transcriptome assembly of four potential Pierce s Disease insect vectors from Arizona vineyards.</title>
        <authorList>
            <person name="Tassone E.E."/>
        </authorList>
    </citation>
    <scope>NUCLEOTIDE SEQUENCE</scope>
</reference>
<proteinExistence type="predicted"/>
<feature type="transmembrane region" description="Helical" evidence="1">
    <location>
        <begin position="70"/>
        <end position="88"/>
    </location>
</feature>
<keyword evidence="1" id="KW-0472">Membrane</keyword>
<organism evidence="2">
    <name type="scientific">Graphocephala atropunctata</name>
    <dbReference type="NCBI Taxonomy" id="36148"/>
    <lineage>
        <taxon>Eukaryota</taxon>
        <taxon>Metazoa</taxon>
        <taxon>Ecdysozoa</taxon>
        <taxon>Arthropoda</taxon>
        <taxon>Hexapoda</taxon>
        <taxon>Insecta</taxon>
        <taxon>Pterygota</taxon>
        <taxon>Neoptera</taxon>
        <taxon>Paraneoptera</taxon>
        <taxon>Hemiptera</taxon>
        <taxon>Auchenorrhyncha</taxon>
        <taxon>Membracoidea</taxon>
        <taxon>Cicadellidae</taxon>
        <taxon>Cicadellinae</taxon>
        <taxon>Cicadellini</taxon>
        <taxon>Graphocephala</taxon>
    </lineage>
</organism>
<keyword evidence="1" id="KW-0812">Transmembrane</keyword>